<dbReference type="SMART" id="SM00028">
    <property type="entry name" value="TPR"/>
    <property type="match status" value="12"/>
</dbReference>
<dbReference type="SUPFAM" id="SSF48452">
    <property type="entry name" value="TPR-like"/>
    <property type="match status" value="5"/>
</dbReference>
<dbReference type="FunCoup" id="A0A1V8TAA3">
    <property type="interactions" value="921"/>
</dbReference>
<dbReference type="OrthoDB" id="421075at2759"/>
<evidence type="ECO:0000256" key="3">
    <source>
        <dbReference type="PROSITE-ProRule" id="PRU00339"/>
    </source>
</evidence>
<dbReference type="PROSITE" id="PS50005">
    <property type="entry name" value="TPR"/>
    <property type="match status" value="5"/>
</dbReference>
<feature type="repeat" description="TPR" evidence="3">
    <location>
        <begin position="712"/>
        <end position="745"/>
    </location>
</feature>
<feature type="repeat" description="TPR" evidence="3">
    <location>
        <begin position="965"/>
        <end position="998"/>
    </location>
</feature>
<keyword evidence="6" id="KW-1185">Reference proteome</keyword>
<dbReference type="InParanoid" id="A0A1V8TAA3"/>
<dbReference type="InterPro" id="IPR040962">
    <property type="entry name" value="TPR_22"/>
</dbReference>
<dbReference type="GO" id="GO:0006401">
    <property type="term" value="P:RNA catabolic process"/>
    <property type="evidence" value="ECO:0007669"/>
    <property type="project" value="InterPro"/>
</dbReference>
<evidence type="ECO:0000256" key="1">
    <source>
        <dbReference type="ARBA" id="ARBA00022737"/>
    </source>
</evidence>
<sequence>MSNNKAALKAAKSALDAGNHDETILQAQIVLQSDAENYNARLLLGRAYEKSGKPEDAIGTYRAATKSKPDDVQAWLGLCSVLETQGEKSVDDYIDAAVHVAELHAAAEDAHRCQTVIDKLTSFVRLHGNTSQQRRLLQITLPGNTIYDFLEGRLPHPSYTYVRLAELTEDDEARRISSEINVRRTRLGAKIGQVTTEVKREVLSQSDLEEIYKNVINWSNDDQVRREYEEKLLQRVYDALLVVPVEERPAKRDQALDLAEGMVIINHPFQLAWDLVLETRDLENLQDLDVNILREYCVLFAESGLARVLDAWLTSELSPFPAPKPSEDDKETRAEPMSAEDRLIAISEGLAKAEESPFAHRLVSDYFLHLEEHQSTVETARAGLQVLEVEAETLSMTLQNTKDALSAALGTALVHYQSPRNHAEARRRFENILSRKSQLTPALVGLGLIFEERGEYEDAIRSLQGALAQDTSNVQVGVELAWCKALNGDYDSAKEELEVYLPELQPSDPRARDLRAQCLYRIGVCMWELDASKTARKDRQGAYAFFLSAIKTNVNFAPAYTSLGHYYESYARDKKRARQCFQKAFELSPNETDAAERLARSFADQGDWDIVEVISQRVIASGRARPPPGSKRKGLSWPYSALGVVQMNRQDYQQAIVSFLAALRISPDDYQSYVGLGESYHNSGRYNSASRTFNYALSPHDGQELRVTGESWFARYMLANVHRELGEFDEAIEGLLAVLRERPSEFGVLLSLLQTFVERAWHCVETGLFGQAMQSCTQVIDTATKVAEVRPDAFNMWKAIGDACSTMSWVQSGSDDFMRTGVLTLLSGAAADNSLLDAIEDGVRLASITDTATNGHYTHHVLIRPVLAGILAYKQAIRACSNDSHAQAVAWYNLGWAEHRASVMSDVKSSKRFIKAAVRCFKRAIELEAGNAEFWNALGVVTTTLNPQVAQHSFVRSLHLNELNARVWTNLGVLYLLRKDFDLAHKAFGRAQSTDPDYAHAWVGEGLLALVSGDLAVALNMFTHASEISDSASLIIKRQYALASFNQFSAPSHTPDNITALIRPLFALDQLHSQAPGDLPYRHLAALFLERVGNYADAVTVLGELCDAAEADYEATESDAALARYALAKADIARCQLAVQDFTGAAESAQTALDLTSDPANSGLDVEGRRKLRLSAHLTAGLALHHLGQGAESVTMFRDALVESDKDSDVVSVLVQVLWARRGQREETAAREQLVESIEKCPEHVGSITLLATIAALEKDDETAAAAQDDLVALRTSDKLDQSDIRRIETVLSALSALGTDNDDTAQAAAQVAIALNPDHAHAWTELAEITGDTHTAEMALRTAQKAVSEDGNHDGGALAKESAGVGTASHAQRAIALAPWERTGWETLAHALS</sequence>
<proteinExistence type="predicted"/>
<dbReference type="PANTHER" id="PTHR15704:SF7">
    <property type="entry name" value="SUPERKILLER COMPLEX PROTEIN 3"/>
    <property type="match status" value="1"/>
</dbReference>
<dbReference type="Pfam" id="PF18833">
    <property type="entry name" value="TPR_22"/>
    <property type="match status" value="1"/>
</dbReference>
<keyword evidence="1" id="KW-0677">Repeat</keyword>
<dbReference type="InterPro" id="IPR011990">
    <property type="entry name" value="TPR-like_helical_dom_sf"/>
</dbReference>
<feature type="coiled-coil region" evidence="4">
    <location>
        <begin position="370"/>
        <end position="404"/>
    </location>
</feature>
<evidence type="ECO:0000313" key="5">
    <source>
        <dbReference type="EMBL" id="OQO08181.1"/>
    </source>
</evidence>
<feature type="repeat" description="TPR" evidence="3">
    <location>
        <begin position="636"/>
        <end position="669"/>
    </location>
</feature>
<evidence type="ECO:0000256" key="2">
    <source>
        <dbReference type="ARBA" id="ARBA00022803"/>
    </source>
</evidence>
<dbReference type="InterPro" id="IPR039226">
    <property type="entry name" value="Ski3/TTC37"/>
</dbReference>
<protein>
    <recommendedName>
        <fullName evidence="7">Superkiller protein 3</fullName>
    </recommendedName>
</protein>
<dbReference type="PANTHER" id="PTHR15704">
    <property type="entry name" value="SUPERKILLER 3 PROTEIN-RELATED"/>
    <property type="match status" value="1"/>
</dbReference>
<name>A0A1V8TAA3_9PEZI</name>
<dbReference type="Gene3D" id="1.25.40.10">
    <property type="entry name" value="Tetratricopeptide repeat domain"/>
    <property type="match status" value="4"/>
</dbReference>
<feature type="repeat" description="TPR" evidence="3">
    <location>
        <begin position="440"/>
        <end position="473"/>
    </location>
</feature>
<evidence type="ECO:0000256" key="4">
    <source>
        <dbReference type="SAM" id="Coils"/>
    </source>
</evidence>
<dbReference type="GO" id="GO:0055087">
    <property type="term" value="C:Ski complex"/>
    <property type="evidence" value="ECO:0007669"/>
    <property type="project" value="InterPro"/>
</dbReference>
<feature type="repeat" description="TPR" evidence="3">
    <location>
        <begin position="38"/>
        <end position="71"/>
    </location>
</feature>
<keyword evidence="4" id="KW-0175">Coiled coil</keyword>
<dbReference type="Pfam" id="PF13432">
    <property type="entry name" value="TPR_16"/>
    <property type="match status" value="3"/>
</dbReference>
<dbReference type="Pfam" id="PF13181">
    <property type="entry name" value="TPR_8"/>
    <property type="match status" value="1"/>
</dbReference>
<dbReference type="Proteomes" id="UP000192596">
    <property type="component" value="Unassembled WGS sequence"/>
</dbReference>
<reference evidence="6" key="1">
    <citation type="submission" date="2017-03" db="EMBL/GenBank/DDBJ databases">
        <title>Genomes of endolithic fungi from Antarctica.</title>
        <authorList>
            <person name="Coleine C."/>
            <person name="Masonjones S."/>
            <person name="Stajich J.E."/>
        </authorList>
    </citation>
    <scope>NUCLEOTIDE SEQUENCE [LARGE SCALE GENOMIC DNA]</scope>
    <source>
        <strain evidence="6">CCFEE 5527</strain>
    </source>
</reference>
<gene>
    <name evidence="5" type="ORF">B0A48_06975</name>
</gene>
<accession>A0A1V8TAA3</accession>
<comment type="caution">
    <text evidence="5">The sequence shown here is derived from an EMBL/GenBank/DDBJ whole genome shotgun (WGS) entry which is preliminary data.</text>
</comment>
<dbReference type="EMBL" id="NAJO01000013">
    <property type="protein sequence ID" value="OQO08181.1"/>
    <property type="molecule type" value="Genomic_DNA"/>
</dbReference>
<evidence type="ECO:0000313" key="6">
    <source>
        <dbReference type="Proteomes" id="UP000192596"/>
    </source>
</evidence>
<dbReference type="InterPro" id="IPR019734">
    <property type="entry name" value="TPR_rpt"/>
</dbReference>
<dbReference type="Pfam" id="PF14559">
    <property type="entry name" value="TPR_19"/>
    <property type="match status" value="1"/>
</dbReference>
<evidence type="ECO:0008006" key="7">
    <source>
        <dbReference type="Google" id="ProtNLM"/>
    </source>
</evidence>
<dbReference type="STRING" id="1507870.A0A1V8TAA3"/>
<organism evidence="5 6">
    <name type="scientific">Cryoendolithus antarcticus</name>
    <dbReference type="NCBI Taxonomy" id="1507870"/>
    <lineage>
        <taxon>Eukaryota</taxon>
        <taxon>Fungi</taxon>
        <taxon>Dikarya</taxon>
        <taxon>Ascomycota</taxon>
        <taxon>Pezizomycotina</taxon>
        <taxon>Dothideomycetes</taxon>
        <taxon>Dothideomycetidae</taxon>
        <taxon>Cladosporiales</taxon>
        <taxon>Cladosporiaceae</taxon>
        <taxon>Cryoendolithus</taxon>
    </lineage>
</organism>
<keyword evidence="2 3" id="KW-0802">TPR repeat</keyword>